<protein>
    <submittedName>
        <fullName evidence="1">Uncharacterized protein</fullName>
    </submittedName>
</protein>
<proteinExistence type="predicted"/>
<dbReference type="Proteomes" id="UP001187315">
    <property type="component" value="Unassembled WGS sequence"/>
</dbReference>
<organism evidence="1 2">
    <name type="scientific">Tachysurus vachellii</name>
    <name type="common">Darkbarbel catfish</name>
    <name type="synonym">Pelteobagrus vachellii</name>
    <dbReference type="NCBI Taxonomy" id="175792"/>
    <lineage>
        <taxon>Eukaryota</taxon>
        <taxon>Metazoa</taxon>
        <taxon>Chordata</taxon>
        <taxon>Craniata</taxon>
        <taxon>Vertebrata</taxon>
        <taxon>Euteleostomi</taxon>
        <taxon>Actinopterygii</taxon>
        <taxon>Neopterygii</taxon>
        <taxon>Teleostei</taxon>
        <taxon>Ostariophysi</taxon>
        <taxon>Siluriformes</taxon>
        <taxon>Bagridae</taxon>
        <taxon>Tachysurus</taxon>
    </lineage>
</organism>
<accession>A0AA88LN96</accession>
<evidence type="ECO:0000313" key="1">
    <source>
        <dbReference type="EMBL" id="KAK2815025.1"/>
    </source>
</evidence>
<gene>
    <name evidence="1" type="ORF">Q7C36_023291</name>
</gene>
<evidence type="ECO:0000313" key="2">
    <source>
        <dbReference type="Proteomes" id="UP001187315"/>
    </source>
</evidence>
<sequence length="79" mass="8935">MLTSRLTCRSNTEKTSCATPELPVFLTVFPVSCSPDPIIGWSPITWRCHVISRVCWYQQNVEDLVLGKTYQISKTATND</sequence>
<comment type="caution">
    <text evidence="1">The sequence shown here is derived from an EMBL/GenBank/DDBJ whole genome shotgun (WGS) entry which is preliminary data.</text>
</comment>
<dbReference type="EMBL" id="JAVHJS010000026">
    <property type="protein sequence ID" value="KAK2815025.1"/>
    <property type="molecule type" value="Genomic_DNA"/>
</dbReference>
<name>A0AA88LN96_TACVA</name>
<reference evidence="1" key="1">
    <citation type="submission" date="2023-08" db="EMBL/GenBank/DDBJ databases">
        <title>Pelteobagrus vachellii genome.</title>
        <authorList>
            <person name="Liu H."/>
        </authorList>
    </citation>
    <scope>NUCLEOTIDE SEQUENCE</scope>
    <source>
        <strain evidence="1">PRFRI_2022a</strain>
        <tissue evidence="1">Muscle</tissue>
    </source>
</reference>
<keyword evidence="2" id="KW-1185">Reference proteome</keyword>
<dbReference type="AlphaFoldDB" id="A0AA88LN96"/>